<accession>A0A0T5VPZ2</accession>
<keyword evidence="1" id="KW-0677">Repeat</keyword>
<dbReference type="PANTHER" id="PTHR45586">
    <property type="entry name" value="TPR REPEAT-CONTAINING PROTEIN PA4667"/>
    <property type="match status" value="1"/>
</dbReference>
<evidence type="ECO:0000256" key="2">
    <source>
        <dbReference type="ARBA" id="ARBA00022803"/>
    </source>
</evidence>
<dbReference type="PROSITE" id="PS50005">
    <property type="entry name" value="TPR"/>
    <property type="match status" value="1"/>
</dbReference>
<feature type="domain" description="PIN" evidence="4">
    <location>
        <begin position="969"/>
        <end position="1109"/>
    </location>
</feature>
<dbReference type="InterPro" id="IPR019734">
    <property type="entry name" value="TPR_rpt"/>
</dbReference>
<feature type="repeat" description="TPR" evidence="3">
    <location>
        <begin position="225"/>
        <end position="258"/>
    </location>
</feature>
<name>A0A0T5VPZ2_9SPHI</name>
<gene>
    <name evidence="5" type="ORF">ASU31_10535</name>
</gene>
<comment type="caution">
    <text evidence="5">The sequence shown here is derived from an EMBL/GenBank/DDBJ whole genome shotgun (WGS) entry which is preliminary data.</text>
</comment>
<keyword evidence="2 3" id="KW-0802">TPR repeat</keyword>
<dbReference type="PROSITE" id="PS50293">
    <property type="entry name" value="TPR_REGION"/>
    <property type="match status" value="1"/>
</dbReference>
<evidence type="ECO:0000313" key="5">
    <source>
        <dbReference type="EMBL" id="KRT15939.1"/>
    </source>
</evidence>
<evidence type="ECO:0000256" key="1">
    <source>
        <dbReference type="ARBA" id="ARBA00022737"/>
    </source>
</evidence>
<dbReference type="AlphaFoldDB" id="A0A0T5VPZ2"/>
<evidence type="ECO:0000259" key="4">
    <source>
        <dbReference type="Pfam" id="PF20698"/>
    </source>
</evidence>
<dbReference type="EMBL" id="LMZQ01000006">
    <property type="protein sequence ID" value="KRT15939.1"/>
    <property type="molecule type" value="Genomic_DNA"/>
</dbReference>
<dbReference type="SMART" id="SM00028">
    <property type="entry name" value="TPR"/>
    <property type="match status" value="4"/>
</dbReference>
<dbReference type="OrthoDB" id="5379188at2"/>
<dbReference type="Proteomes" id="UP000051950">
    <property type="component" value="Unassembled WGS sequence"/>
</dbReference>
<dbReference type="InterPro" id="IPR011990">
    <property type="entry name" value="TPR-like_helical_dom_sf"/>
</dbReference>
<evidence type="ECO:0000256" key="3">
    <source>
        <dbReference type="PROSITE-ProRule" id="PRU00339"/>
    </source>
</evidence>
<sequence>MNEIPKRLSPSKETLNLLFARSGNCCAFPGCAHPLIDEEDQFIAQVCHIEAALPGGERYNEESDNESRRKPENLLLLCYQHHIKTNNIDRYPATELRKIKSEHEAQFQSGADRVVPTFEFIERVYYGELQKITDQLSRLGNQMDSIKSDTAEIREDTKTILAAVNEQIAISSGSGGTTVAGSGIYIPQMDAAMTLRSSYRHDLAIEGLKALKDGHWQDLSALERYKLLANLGICYFELGEYEKAARYYLDAFEFQPERLRAITLAASAHVILGSFDIAAELARKALVMEPGNADAYNTLIVAEGGKLDLPSLIALVPLAYRDQVDVALAISNEARKKGMLEEAINWAERGIGFAGIKNVLQGKAYLATLIYDSINYPFDVYNRQVSRDMLNKAKYVVELLDTVWAEVKGTLLAPINTYWLSCRGQAKRIMGNFKGYYADMLECVECNPSLQNLHNLAYAGIAVEEFDRAYTCTVEMEKFAVGEERGQVQMVRAEILYFTEHYTEAIGLLESVTKEVIPDSLMVEMQVLLVAAYKLGGFLEKALVLNDNLILRYPDAIRPYLERALDERRAGRPDKELEALELALSHVNAESSLLDIKTLAAHFFRTGKFAEAIPLYERIADVKIYGPLTKNLLETYFRAGESKKVLNACIDLISRYGPSYELSYMLTDTYLLINDTQAAIQTCLNHLEVYPDDQRVAAKLLQVYERINYFDAIKKILAKFDRIDRTLPTAVQFKIAELFLVAGLPEQFYDQSLICWKRHYGQKECHEYFIFNSVTALRLAGELTDPQLVQDEVAVGLVDDEGKKLTFFITESGKAGIQEEIAAKDPIGKALAGKAVDDEVNISGRRYRITEILHAFNFAKRESYRLMQEKFIDSNSLRVLKKHDSDDPKVAFRELYAILDADGKQRQVVENMYKKTPLPLGAIARGQGENPIKTWNSYIAWDSPGIPVMNGQNEVEVALKKLAENSPIIIDAITLNSVASIGLLSELAAMENPLTVSQSSLNVFHSLIREFETSKGGFTTMGKRNGQYVRSELSAQDITQYLDFIKNLVSWIEQHCEVLPCRPALDMSAQEKLELDDLYGESFAETLLIAGSSDYLLYSEEWTFRSMAYQFYHTDGFNSFMLCQYLVKKEVISMERFHDALKKMIGMNYQGIPVNSSILISLLEKTADPLHPTFQTAIKGLASDLTGFSHAQATCLLFYHDIIRSEVLSSKLQTDHSFFSKVVLTTLQVLFSCYSTAEQVNNSLVEACNTIFRPEHPLTIKILNLIGEAFKRSEKK</sequence>
<protein>
    <recommendedName>
        <fullName evidence="4">PIN domain-containing protein</fullName>
    </recommendedName>
</protein>
<dbReference type="Gene3D" id="1.25.40.10">
    <property type="entry name" value="Tetratricopeptide repeat domain"/>
    <property type="match status" value="2"/>
</dbReference>
<evidence type="ECO:0000313" key="6">
    <source>
        <dbReference type="Proteomes" id="UP000051950"/>
    </source>
</evidence>
<reference evidence="5 6" key="1">
    <citation type="submission" date="2015-11" db="EMBL/GenBank/DDBJ databases">
        <title>Sequence of Pedobacter ginsenosidimutans.</title>
        <authorList>
            <person name="Carson E."/>
            <person name="Keyser V."/>
            <person name="Newman J."/>
            <person name="Miller J."/>
        </authorList>
    </citation>
    <scope>NUCLEOTIDE SEQUENCE [LARGE SCALE GENOMIC DNA]</scope>
    <source>
        <strain evidence="5 6">KACC 14530</strain>
    </source>
</reference>
<proteinExistence type="predicted"/>
<dbReference type="Pfam" id="PF20698">
    <property type="entry name" value="PIN-TPR-GreABC"/>
    <property type="match status" value="1"/>
</dbReference>
<dbReference type="SUPFAM" id="SSF48452">
    <property type="entry name" value="TPR-like"/>
    <property type="match status" value="2"/>
</dbReference>
<keyword evidence="6" id="KW-1185">Reference proteome</keyword>
<organism evidence="5 6">
    <name type="scientific">Pedobacter ginsenosidimutans</name>
    <dbReference type="NCBI Taxonomy" id="687842"/>
    <lineage>
        <taxon>Bacteria</taxon>
        <taxon>Pseudomonadati</taxon>
        <taxon>Bacteroidota</taxon>
        <taxon>Sphingobacteriia</taxon>
        <taxon>Sphingobacteriales</taxon>
        <taxon>Sphingobacteriaceae</taxon>
        <taxon>Pedobacter</taxon>
    </lineage>
</organism>
<dbReference type="RefSeq" id="WP_057932289.1">
    <property type="nucleotide sequence ID" value="NZ_LMZQ01000006.1"/>
</dbReference>
<dbReference type="InterPro" id="IPR048987">
    <property type="entry name" value="PIN-TPR-GreABC"/>
</dbReference>
<dbReference type="InterPro" id="IPR051012">
    <property type="entry name" value="CellSynth/LPSAsmb/PSIAsmb"/>
</dbReference>
<dbReference type="PANTHER" id="PTHR45586:SF1">
    <property type="entry name" value="LIPOPOLYSACCHARIDE ASSEMBLY PROTEIN B"/>
    <property type="match status" value="1"/>
</dbReference>